<dbReference type="RefSeq" id="WP_186923941.1">
    <property type="nucleotide sequence ID" value="NZ_JACOFW010000021.1"/>
</dbReference>
<sequence>MTRVDFHSQVQDKINYSCRLIRKARVANCQILILSENADQADELDQALWRFSPVDFLPHVMLSDPLSAHTPIIITTDLNAPFPHHDLLINLSQRFPENFSQFNRVIEVVSQHEDDANSGRQRFRMYQQQSIKPSHIVASTS</sequence>
<evidence type="ECO:0000313" key="1">
    <source>
        <dbReference type="EMBL" id="MBC3808874.1"/>
    </source>
</evidence>
<accession>A0ABR6X983</accession>
<name>A0ABR6X983_9BURK</name>
<dbReference type="PANTHER" id="PTHR38767">
    <property type="entry name" value="DNA POLYMERASE III SUBUNIT CHI"/>
    <property type="match status" value="1"/>
</dbReference>
<gene>
    <name evidence="1" type="ORF">H8K52_16150</name>
</gene>
<protein>
    <submittedName>
        <fullName evidence="1">DNA polymerase III subunit chi</fullName>
    </submittedName>
</protein>
<comment type="caution">
    <text evidence="1">The sequence shown here is derived from an EMBL/GenBank/DDBJ whole genome shotgun (WGS) entry which is preliminary data.</text>
</comment>
<dbReference type="Proteomes" id="UP000648257">
    <property type="component" value="Unassembled WGS sequence"/>
</dbReference>
<dbReference type="Gene3D" id="3.40.50.10110">
    <property type="entry name" value="DNA polymerase III subunit chi"/>
    <property type="match status" value="1"/>
</dbReference>
<dbReference type="InterPro" id="IPR007459">
    <property type="entry name" value="DNA_pol3_chi"/>
</dbReference>
<proteinExistence type="predicted"/>
<organism evidence="1 2">
    <name type="scientific">Undibacterium seohonense</name>
    <dbReference type="NCBI Taxonomy" id="1344950"/>
    <lineage>
        <taxon>Bacteria</taxon>
        <taxon>Pseudomonadati</taxon>
        <taxon>Pseudomonadota</taxon>
        <taxon>Betaproteobacteria</taxon>
        <taxon>Burkholderiales</taxon>
        <taxon>Oxalobacteraceae</taxon>
        <taxon>Undibacterium</taxon>
    </lineage>
</organism>
<dbReference type="Pfam" id="PF04364">
    <property type="entry name" value="DNA_pol3_chi"/>
    <property type="match status" value="1"/>
</dbReference>
<dbReference type="SUPFAM" id="SSF102400">
    <property type="entry name" value="DNA polymerase III chi subunit"/>
    <property type="match status" value="1"/>
</dbReference>
<dbReference type="InterPro" id="IPR036768">
    <property type="entry name" value="PolIII_chi_sf"/>
</dbReference>
<keyword evidence="2" id="KW-1185">Reference proteome</keyword>
<dbReference type="EMBL" id="JACOFW010000021">
    <property type="protein sequence ID" value="MBC3808874.1"/>
    <property type="molecule type" value="Genomic_DNA"/>
</dbReference>
<dbReference type="PANTHER" id="PTHR38767:SF1">
    <property type="entry name" value="DNA POLYMERASE III SUBUNIT CHI"/>
    <property type="match status" value="1"/>
</dbReference>
<evidence type="ECO:0000313" key="2">
    <source>
        <dbReference type="Proteomes" id="UP000648257"/>
    </source>
</evidence>
<reference evidence="1 2" key="1">
    <citation type="submission" date="2020-08" db="EMBL/GenBank/DDBJ databases">
        <title>Novel species isolated from subtropical streams in China.</title>
        <authorList>
            <person name="Lu H."/>
        </authorList>
    </citation>
    <scope>NUCLEOTIDE SEQUENCE [LARGE SCALE GENOMIC DNA]</scope>
    <source>
        <strain evidence="1 2">KACC 16656</strain>
    </source>
</reference>